<feature type="region of interest" description="Disordered" evidence="7">
    <location>
        <begin position="341"/>
        <end position="362"/>
    </location>
</feature>
<dbReference type="Pfam" id="PF13368">
    <property type="entry name" value="Toprim_C_rpt"/>
    <property type="match status" value="1"/>
</dbReference>
<dbReference type="InterPro" id="IPR013824">
    <property type="entry name" value="Topo_IA_cen_sub1"/>
</dbReference>
<evidence type="ECO:0000256" key="7">
    <source>
        <dbReference type="SAM" id="MobiDB-lite"/>
    </source>
</evidence>
<feature type="domain" description="Toprim" evidence="8">
    <location>
        <begin position="13"/>
        <end position="124"/>
    </location>
</feature>
<dbReference type="InterPro" id="IPR023406">
    <property type="entry name" value="Topo_IA_AS"/>
</dbReference>
<accession>A0A6C0HPA8</accession>
<dbReference type="InterPro" id="IPR013825">
    <property type="entry name" value="Topo_IA_cen_sub2"/>
</dbReference>
<evidence type="ECO:0000256" key="2">
    <source>
        <dbReference type="ARBA" id="ARBA00009446"/>
    </source>
</evidence>
<keyword evidence="5" id="KW-0238">DNA-binding</keyword>
<evidence type="ECO:0000256" key="5">
    <source>
        <dbReference type="ARBA" id="ARBA00023125"/>
    </source>
</evidence>
<sequence length="813" mass="92953">MSLQTKTKIKTTTSLVIVESPAKCKKIEQYLGPGYKCLASFGHLRQLKSLKNIDIENDFKPKFEVVDDDKKQKHVDFLRKEIAKADEVILASDDDREGEAIAWHICDLFGLPVSTTKRIVFHEITENAIQSAIAHPRTIDMQKVNSQIARQILDLLVGYNVSPILWKFISKTSESSLSAGRCQTPALKLVFENQQEIDGSPAQKVYNTTGYFTNKCVAFDLNKQFDNETTMSEFLEETVNFSHVYNRTNPERVYKQPPEPLTTSRIQQLASNELHISPKETMKCCQTLYEGGYITYMRTDSKKYSADFLVDAKEFILREYSLEKYINPKIDFLSNTNTEAVEKKKTPKKKSNVPPPQEAHEAIRPTNLAIRNVPDELSAREKKLYKMIWETTVESCMSPAEYFSFTSTISTDVEGVKYSLTNELLDFLGWKIVKNKESKANKEKEYHYLLQLPQGKEITFKKITSKVTLKNTKQHYTEAKLVQLLEDNGIGRPSTFSSLVDKIQERGYVKKQDIAGKQIACKDFELADDTLTESNTTREFGNEKNKLVIQPLGILVMEFLNKNFEDMFNYDYTKNMEDDLDKISRGEKVWHQLCQTCLNEIEKNCSKLVDEKKCEIKIDDTHFYIIGKHGPVIKCLQKGTGTGTGKGKKDEVTFLPVKEGLDLKKLERGDYKLEDVVATVKQNQLQLGIYKEEPLLLKKGKFGLYVTWGQNSKSLSSFGNRPMESIKLEEVLEILNKAEEKAESGEASATGVIRFISNDISIRNGKYGPYVFYKTKKMTKPLFLKLTNFDGDYKTCTIATFLEWLKSEHEMAP</sequence>
<comment type="catalytic activity">
    <reaction evidence="1">
        <text>ATP-independent breakage of single-stranded DNA, followed by passage and rejoining.</text>
        <dbReference type="EC" id="5.6.2.1"/>
    </reaction>
</comment>
<reference evidence="10" key="1">
    <citation type="journal article" date="2020" name="Nature">
        <title>Giant virus diversity and host interactions through global metagenomics.</title>
        <authorList>
            <person name="Schulz F."/>
            <person name="Roux S."/>
            <person name="Paez-Espino D."/>
            <person name="Jungbluth S."/>
            <person name="Walsh D.A."/>
            <person name="Denef V.J."/>
            <person name="McMahon K.D."/>
            <person name="Konstantinidis K.T."/>
            <person name="Eloe-Fadrosh E.A."/>
            <person name="Kyrpides N.C."/>
            <person name="Woyke T."/>
        </authorList>
    </citation>
    <scope>NUCLEOTIDE SEQUENCE</scope>
    <source>
        <strain evidence="10">GVMAG-M-3300023184-165</strain>
    </source>
</reference>
<protein>
    <recommendedName>
        <fullName evidence="3">DNA topoisomerase</fullName>
        <ecNumber evidence="3">5.6.2.1</ecNumber>
    </recommendedName>
</protein>
<name>A0A6C0HPA8_9ZZZZ</name>
<keyword evidence="6" id="KW-0413">Isomerase</keyword>
<dbReference type="Pfam" id="PF01131">
    <property type="entry name" value="Topoisom_bac"/>
    <property type="match status" value="1"/>
</dbReference>
<dbReference type="InterPro" id="IPR013497">
    <property type="entry name" value="Topo_IA_cen"/>
</dbReference>
<dbReference type="GO" id="GO:0003677">
    <property type="term" value="F:DNA binding"/>
    <property type="evidence" value="ECO:0007669"/>
    <property type="project" value="UniProtKB-KW"/>
</dbReference>
<organism evidence="10">
    <name type="scientific">viral metagenome</name>
    <dbReference type="NCBI Taxonomy" id="1070528"/>
    <lineage>
        <taxon>unclassified sequences</taxon>
        <taxon>metagenomes</taxon>
        <taxon>organismal metagenomes</taxon>
    </lineage>
</organism>
<evidence type="ECO:0000256" key="4">
    <source>
        <dbReference type="ARBA" id="ARBA00023029"/>
    </source>
</evidence>
<dbReference type="InterPro" id="IPR003602">
    <property type="entry name" value="Topo_IA_DNA-bd_dom"/>
</dbReference>
<dbReference type="SUPFAM" id="SSF56712">
    <property type="entry name" value="Prokaryotic type I DNA topoisomerase"/>
    <property type="match status" value="1"/>
</dbReference>
<dbReference type="Gene3D" id="1.10.460.10">
    <property type="entry name" value="Topoisomerase I, domain 2"/>
    <property type="match status" value="1"/>
</dbReference>
<dbReference type="GO" id="GO:0006265">
    <property type="term" value="P:DNA topological change"/>
    <property type="evidence" value="ECO:0007669"/>
    <property type="project" value="InterPro"/>
</dbReference>
<dbReference type="EMBL" id="MN740002">
    <property type="protein sequence ID" value="QHT82528.1"/>
    <property type="molecule type" value="Genomic_DNA"/>
</dbReference>
<dbReference type="Gene3D" id="1.10.290.10">
    <property type="entry name" value="Topoisomerase I, domain 4"/>
    <property type="match status" value="1"/>
</dbReference>
<comment type="similarity">
    <text evidence="2">Belongs to the type IA topoisomerase family.</text>
</comment>
<evidence type="ECO:0000256" key="1">
    <source>
        <dbReference type="ARBA" id="ARBA00000213"/>
    </source>
</evidence>
<dbReference type="PANTHER" id="PTHR42785:SF1">
    <property type="entry name" value="DNA TOPOISOMERASE"/>
    <property type="match status" value="1"/>
</dbReference>
<dbReference type="PANTHER" id="PTHR42785">
    <property type="entry name" value="DNA TOPOISOMERASE, TYPE IA, CORE"/>
    <property type="match status" value="1"/>
</dbReference>
<feature type="domain" description="Topo IA-type catalytic" evidence="9">
    <location>
        <begin position="140"/>
        <end position="609"/>
    </location>
</feature>
<keyword evidence="4" id="KW-0799">Topoisomerase</keyword>
<evidence type="ECO:0000256" key="3">
    <source>
        <dbReference type="ARBA" id="ARBA00012891"/>
    </source>
</evidence>
<dbReference type="Pfam" id="PF01751">
    <property type="entry name" value="Toprim"/>
    <property type="match status" value="1"/>
</dbReference>
<dbReference type="SMART" id="SM00436">
    <property type="entry name" value="TOP1Bc"/>
    <property type="match status" value="1"/>
</dbReference>
<proteinExistence type="inferred from homology"/>
<dbReference type="Gene3D" id="3.40.50.140">
    <property type="match status" value="1"/>
</dbReference>
<dbReference type="InterPro" id="IPR025589">
    <property type="entry name" value="Toprim_C_rpt"/>
</dbReference>
<dbReference type="AlphaFoldDB" id="A0A6C0HPA8"/>
<dbReference type="PROSITE" id="PS00396">
    <property type="entry name" value="TOPO_IA_1"/>
    <property type="match status" value="1"/>
</dbReference>
<evidence type="ECO:0000259" key="8">
    <source>
        <dbReference type="PROSITE" id="PS50880"/>
    </source>
</evidence>
<dbReference type="CDD" id="cd00186">
    <property type="entry name" value="TOP1Ac"/>
    <property type="match status" value="1"/>
</dbReference>
<dbReference type="PRINTS" id="PR00417">
    <property type="entry name" value="PRTPISMRASEI"/>
</dbReference>
<evidence type="ECO:0000256" key="6">
    <source>
        <dbReference type="ARBA" id="ARBA00023235"/>
    </source>
</evidence>
<dbReference type="InterPro" id="IPR023405">
    <property type="entry name" value="Topo_IA_core_domain"/>
</dbReference>
<dbReference type="PROSITE" id="PS50880">
    <property type="entry name" value="TOPRIM"/>
    <property type="match status" value="1"/>
</dbReference>
<dbReference type="PROSITE" id="PS52039">
    <property type="entry name" value="TOPO_IA_2"/>
    <property type="match status" value="1"/>
</dbReference>
<dbReference type="Gene3D" id="2.70.20.10">
    <property type="entry name" value="Topoisomerase I, domain 3"/>
    <property type="match status" value="1"/>
</dbReference>
<dbReference type="InterPro" id="IPR006171">
    <property type="entry name" value="TOPRIM_dom"/>
</dbReference>
<evidence type="ECO:0000313" key="10">
    <source>
        <dbReference type="EMBL" id="QHT82528.1"/>
    </source>
</evidence>
<dbReference type="InterPro" id="IPR000380">
    <property type="entry name" value="Topo_IA"/>
</dbReference>
<dbReference type="InterPro" id="IPR013826">
    <property type="entry name" value="Topo_IA_cen_sub3"/>
</dbReference>
<dbReference type="SMART" id="SM00437">
    <property type="entry name" value="TOP1Ac"/>
    <property type="match status" value="1"/>
</dbReference>
<evidence type="ECO:0000259" key="9">
    <source>
        <dbReference type="PROSITE" id="PS52039"/>
    </source>
</evidence>
<dbReference type="SMART" id="SM00493">
    <property type="entry name" value="TOPRIM"/>
    <property type="match status" value="1"/>
</dbReference>
<dbReference type="GO" id="GO:0003917">
    <property type="term" value="F:DNA topoisomerase type I (single strand cut, ATP-independent) activity"/>
    <property type="evidence" value="ECO:0007669"/>
    <property type="project" value="UniProtKB-EC"/>
</dbReference>
<dbReference type="InterPro" id="IPR003601">
    <property type="entry name" value="Topo_IA_2"/>
</dbReference>
<dbReference type="EC" id="5.6.2.1" evidence="3"/>